<dbReference type="RefSeq" id="WP_132976464.1">
    <property type="nucleotide sequence ID" value="NZ_SMAO01000003.1"/>
</dbReference>
<feature type="transmembrane region" description="Helical" evidence="1">
    <location>
        <begin position="170"/>
        <end position="188"/>
    </location>
</feature>
<dbReference type="InterPro" id="IPR000326">
    <property type="entry name" value="PAP2/HPO"/>
</dbReference>
<protein>
    <submittedName>
        <fullName evidence="3">Lipid A 4'-phosphatase</fullName>
    </submittedName>
</protein>
<feature type="domain" description="Phosphatidic acid phosphatase type 2/haloperoxidase" evidence="2">
    <location>
        <begin position="95"/>
        <end position="216"/>
    </location>
</feature>
<feature type="transmembrane region" description="Helical" evidence="1">
    <location>
        <begin position="12"/>
        <end position="39"/>
    </location>
</feature>
<dbReference type="Proteomes" id="UP000295717">
    <property type="component" value="Unassembled WGS sequence"/>
</dbReference>
<dbReference type="InterPro" id="IPR036938">
    <property type="entry name" value="PAP2/HPO_sf"/>
</dbReference>
<sequence length="223" mass="24403">MTHQKSLGVPIAIWIAFFVFADLMLLFPQIDLLISGLFFTPGLGFTLKGQLWERTLHESVPVLMVVVNLSLIALWWFNRHSGRRLLDFSGRKLALLLCLLILVPGLLVNQTLKEHWGRARPVTVLEFDGSKGFTPPFVISDQGGGSFSSGHVAAAAYLIAVAATLMGRRSVWVGIALIYTLLVGLARIASGGHFFSDAMTSLFLVLIGYLMLERLCGCSGADR</sequence>
<accession>A0A4R3MZZ8</accession>
<keyword evidence="1" id="KW-0812">Transmembrane</keyword>
<evidence type="ECO:0000259" key="2">
    <source>
        <dbReference type="SMART" id="SM00014"/>
    </source>
</evidence>
<keyword evidence="1" id="KW-0472">Membrane</keyword>
<evidence type="ECO:0000313" key="3">
    <source>
        <dbReference type="EMBL" id="TCT22055.1"/>
    </source>
</evidence>
<dbReference type="Pfam" id="PF01569">
    <property type="entry name" value="PAP2"/>
    <property type="match status" value="1"/>
</dbReference>
<name>A0A4R3MZZ8_9GAMM</name>
<feature type="transmembrane region" description="Helical" evidence="1">
    <location>
        <begin position="59"/>
        <end position="77"/>
    </location>
</feature>
<organism evidence="3 4">
    <name type="scientific">Thiobaca trueperi</name>
    <dbReference type="NCBI Taxonomy" id="127458"/>
    <lineage>
        <taxon>Bacteria</taxon>
        <taxon>Pseudomonadati</taxon>
        <taxon>Pseudomonadota</taxon>
        <taxon>Gammaproteobacteria</taxon>
        <taxon>Chromatiales</taxon>
        <taxon>Chromatiaceae</taxon>
        <taxon>Thiobaca</taxon>
    </lineage>
</organism>
<reference evidence="3 4" key="1">
    <citation type="submission" date="2019-03" db="EMBL/GenBank/DDBJ databases">
        <title>Genomic Encyclopedia of Type Strains, Phase IV (KMG-IV): sequencing the most valuable type-strain genomes for metagenomic binning, comparative biology and taxonomic classification.</title>
        <authorList>
            <person name="Goeker M."/>
        </authorList>
    </citation>
    <scope>NUCLEOTIDE SEQUENCE [LARGE SCALE GENOMIC DNA]</scope>
    <source>
        <strain evidence="3 4">DSM 13587</strain>
    </source>
</reference>
<dbReference type="AlphaFoldDB" id="A0A4R3MZZ8"/>
<dbReference type="SUPFAM" id="SSF48317">
    <property type="entry name" value="Acid phosphatase/Vanadium-dependent haloperoxidase"/>
    <property type="match status" value="1"/>
</dbReference>
<comment type="caution">
    <text evidence="3">The sequence shown here is derived from an EMBL/GenBank/DDBJ whole genome shotgun (WGS) entry which is preliminary data.</text>
</comment>
<evidence type="ECO:0000313" key="4">
    <source>
        <dbReference type="Proteomes" id="UP000295717"/>
    </source>
</evidence>
<keyword evidence="4" id="KW-1185">Reference proteome</keyword>
<evidence type="ECO:0000256" key="1">
    <source>
        <dbReference type="SAM" id="Phobius"/>
    </source>
</evidence>
<dbReference type="OrthoDB" id="9813524at2"/>
<proteinExistence type="predicted"/>
<dbReference type="Gene3D" id="1.20.144.10">
    <property type="entry name" value="Phosphatidic acid phosphatase type 2/haloperoxidase"/>
    <property type="match status" value="1"/>
</dbReference>
<gene>
    <name evidence="3" type="ORF">EDC35_103153</name>
</gene>
<feature type="transmembrane region" description="Helical" evidence="1">
    <location>
        <begin position="194"/>
        <end position="212"/>
    </location>
</feature>
<keyword evidence="1" id="KW-1133">Transmembrane helix</keyword>
<feature type="transmembrane region" description="Helical" evidence="1">
    <location>
        <begin position="93"/>
        <end position="112"/>
    </location>
</feature>
<dbReference type="EMBL" id="SMAO01000003">
    <property type="protein sequence ID" value="TCT22055.1"/>
    <property type="molecule type" value="Genomic_DNA"/>
</dbReference>
<dbReference type="SMART" id="SM00014">
    <property type="entry name" value="acidPPc"/>
    <property type="match status" value="1"/>
</dbReference>
<feature type="transmembrane region" description="Helical" evidence="1">
    <location>
        <begin position="145"/>
        <end position="163"/>
    </location>
</feature>